<keyword evidence="4" id="KW-0346">Stress response</keyword>
<name>A0A1H7PIY2_9HYPH</name>
<organism evidence="4 5">
    <name type="scientific">Bosea lupini</name>
    <dbReference type="NCBI Taxonomy" id="1036779"/>
    <lineage>
        <taxon>Bacteria</taxon>
        <taxon>Pseudomonadati</taxon>
        <taxon>Pseudomonadota</taxon>
        <taxon>Alphaproteobacteria</taxon>
        <taxon>Hyphomicrobiales</taxon>
        <taxon>Boseaceae</taxon>
        <taxon>Bosea</taxon>
    </lineage>
</organism>
<dbReference type="Gene3D" id="2.60.40.790">
    <property type="match status" value="1"/>
</dbReference>
<evidence type="ECO:0000256" key="2">
    <source>
        <dbReference type="RuleBase" id="RU003616"/>
    </source>
</evidence>
<comment type="similarity">
    <text evidence="1 2">Belongs to the small heat shock protein (HSP20) family.</text>
</comment>
<dbReference type="Proteomes" id="UP000199664">
    <property type="component" value="Unassembled WGS sequence"/>
</dbReference>
<dbReference type="AlphaFoldDB" id="A0A1H7PIY2"/>
<dbReference type="PROSITE" id="PS01031">
    <property type="entry name" value="SHSP"/>
    <property type="match status" value="1"/>
</dbReference>
<reference evidence="5" key="1">
    <citation type="submission" date="2016-10" db="EMBL/GenBank/DDBJ databases">
        <authorList>
            <person name="Varghese N."/>
            <person name="Submissions S."/>
        </authorList>
    </citation>
    <scope>NUCLEOTIDE SEQUENCE [LARGE SCALE GENOMIC DNA]</scope>
    <source>
        <strain evidence="5">LMG 26383,CCUG 61248,R- 45681</strain>
    </source>
</reference>
<evidence type="ECO:0000259" key="3">
    <source>
        <dbReference type="PROSITE" id="PS01031"/>
    </source>
</evidence>
<evidence type="ECO:0000313" key="4">
    <source>
        <dbReference type="EMBL" id="SEL35730.1"/>
    </source>
</evidence>
<dbReference type="PANTHER" id="PTHR11527">
    <property type="entry name" value="HEAT-SHOCK PROTEIN 20 FAMILY MEMBER"/>
    <property type="match status" value="1"/>
</dbReference>
<dbReference type="InterPro" id="IPR031107">
    <property type="entry name" value="Small_HSP"/>
</dbReference>
<gene>
    <name evidence="4" type="ORF">SAMN04515666_103507</name>
</gene>
<dbReference type="SUPFAM" id="SSF49764">
    <property type="entry name" value="HSP20-like chaperones"/>
    <property type="match status" value="1"/>
</dbReference>
<dbReference type="STRING" id="1036779.SAMN04515666_103507"/>
<protein>
    <submittedName>
        <fullName evidence="4">Heat shock protein Hsp20</fullName>
    </submittedName>
</protein>
<dbReference type="OrthoDB" id="9808910at2"/>
<dbReference type="Pfam" id="PF00011">
    <property type="entry name" value="HSP20"/>
    <property type="match status" value="1"/>
</dbReference>
<dbReference type="CDD" id="cd06464">
    <property type="entry name" value="ACD_sHsps-like"/>
    <property type="match status" value="1"/>
</dbReference>
<proteinExistence type="inferred from homology"/>
<accession>A0A1H7PIY2</accession>
<dbReference type="RefSeq" id="WP_091833890.1">
    <property type="nucleotide sequence ID" value="NZ_FOAN01000003.1"/>
</dbReference>
<feature type="domain" description="SHSP" evidence="3">
    <location>
        <begin position="51"/>
        <end position="167"/>
    </location>
</feature>
<dbReference type="InterPro" id="IPR008978">
    <property type="entry name" value="HSP20-like_chaperone"/>
</dbReference>
<sequence length="167" mass="17682">MKITDLVPWRGAGRHVAAGTDATDPVRALQLDVDRAFDRFWRMVLSPFAPVGALAPTQPVSVDVADNGKEITVTAELPGLSDTDVELSVGNGQLTIRGEKKSEREAEESGVLVRERVYGAIERIVPLPAGIDAGAAKASFDNGVLTIVIPKSAEAQAETKRIPVQAG</sequence>
<dbReference type="EMBL" id="FOAN01000003">
    <property type="protein sequence ID" value="SEL35730.1"/>
    <property type="molecule type" value="Genomic_DNA"/>
</dbReference>
<evidence type="ECO:0000313" key="5">
    <source>
        <dbReference type="Proteomes" id="UP000199664"/>
    </source>
</evidence>
<evidence type="ECO:0000256" key="1">
    <source>
        <dbReference type="PROSITE-ProRule" id="PRU00285"/>
    </source>
</evidence>
<dbReference type="InterPro" id="IPR002068">
    <property type="entry name" value="A-crystallin/Hsp20_dom"/>
</dbReference>
<keyword evidence="5" id="KW-1185">Reference proteome</keyword>